<dbReference type="InterPro" id="IPR011717">
    <property type="entry name" value="TPR-4"/>
</dbReference>
<keyword evidence="1" id="KW-0802">TPR repeat</keyword>
<dbReference type="EMBL" id="QFYP01000001">
    <property type="protein sequence ID" value="RAK58793.1"/>
    <property type="molecule type" value="Genomic_DNA"/>
</dbReference>
<dbReference type="InterPro" id="IPR011990">
    <property type="entry name" value="TPR-like_helical_dom_sf"/>
</dbReference>
<dbReference type="Pfam" id="PF13759">
    <property type="entry name" value="2OG-FeII_Oxy_5"/>
    <property type="match status" value="1"/>
</dbReference>
<dbReference type="RefSeq" id="WP_111456086.1">
    <property type="nucleotide sequence ID" value="NZ_QFYP01000001.1"/>
</dbReference>
<dbReference type="SUPFAM" id="SSF51197">
    <property type="entry name" value="Clavaminate synthase-like"/>
    <property type="match status" value="1"/>
</dbReference>
<name>A0A328AUU4_9CAUL</name>
<feature type="repeat" description="TPR" evidence="1">
    <location>
        <begin position="246"/>
        <end position="279"/>
    </location>
</feature>
<dbReference type="SUPFAM" id="SSF48452">
    <property type="entry name" value="TPR-like"/>
    <property type="match status" value="1"/>
</dbReference>
<proteinExistence type="predicted"/>
<dbReference type="SMART" id="SM00028">
    <property type="entry name" value="TPR"/>
    <property type="match status" value="1"/>
</dbReference>
<dbReference type="Pfam" id="PF07721">
    <property type="entry name" value="TPR_4"/>
    <property type="match status" value="2"/>
</dbReference>
<gene>
    <name evidence="2" type="ORF">DJ021_02735</name>
</gene>
<dbReference type="OrthoDB" id="9783136at2"/>
<protein>
    <submittedName>
        <fullName evidence="2">Uncharacterized protein</fullName>
    </submittedName>
</protein>
<dbReference type="InterPro" id="IPR019734">
    <property type="entry name" value="TPR_rpt"/>
</dbReference>
<comment type="caution">
    <text evidence="2">The sequence shown here is derived from an EMBL/GenBank/DDBJ whole genome shotgun (WGS) entry which is preliminary data.</text>
</comment>
<accession>A0A328AUU4</accession>
<keyword evidence="3" id="KW-1185">Reference proteome</keyword>
<dbReference type="AlphaFoldDB" id="A0A328AUU4"/>
<sequence length="503" mass="54209">MNTDSTDVRTRVSQAETLLEQGRPAEALVLTKPLADAADAGHPALATHATVLKALGRTEEALAYNLTASRRFARSGVAWHNLAATLGDLGRGAESRSAAERAFSLGLDAPQTWSLYARSLLAVGALDEAERAYRESVGREAGGEVVIELANVVWMRRGDLAEALTVLDDGFRAGGPASPLVRAKARLMEAAGDAAQGAHLLAMAAERLPTDIPVLLAAAQAALETGAGVRARAIADAAVALAPDSPEALNQLAIVQLGLGQPDQALATARRGLALSPDHQSLIGWAATAARALGDPLYGELYDYERMVGVYEIATPAGWPSLAAYLSELAEVLRRMHPYAQHPFHQSLRHGSQTMQAIAGSTEPAVRAFFQAIDAPIRQHMAWLGQGGDPHRRRRTDDYRIAAAWSVLLRPGGFHKDHFHPQGWISSAFYVETPEQALATDERQGWIRFGRPPLTLNPPLEAAHHVRPKPGRLVLFPSYMWHGTEPFTTDERRMTIAFDVVPA</sequence>
<dbReference type="Gene3D" id="2.60.120.620">
    <property type="entry name" value="q2cbj1_9rhob like domain"/>
    <property type="match status" value="1"/>
</dbReference>
<evidence type="ECO:0000256" key="1">
    <source>
        <dbReference type="PROSITE-ProRule" id="PRU00339"/>
    </source>
</evidence>
<dbReference type="PROSITE" id="PS50005">
    <property type="entry name" value="TPR"/>
    <property type="match status" value="1"/>
</dbReference>
<reference evidence="3" key="1">
    <citation type="submission" date="2018-05" db="EMBL/GenBank/DDBJ databases">
        <authorList>
            <person name="Li X."/>
        </authorList>
    </citation>
    <scope>NUCLEOTIDE SEQUENCE [LARGE SCALE GENOMIC DNA]</scope>
    <source>
        <strain evidence="3">HKS-05</strain>
    </source>
</reference>
<dbReference type="Pfam" id="PF14559">
    <property type="entry name" value="TPR_19"/>
    <property type="match status" value="1"/>
</dbReference>
<organism evidence="2 3">
    <name type="scientific">Phenylobacterium hankyongense</name>
    <dbReference type="NCBI Taxonomy" id="1813876"/>
    <lineage>
        <taxon>Bacteria</taxon>
        <taxon>Pseudomonadati</taxon>
        <taxon>Pseudomonadota</taxon>
        <taxon>Alphaproteobacteria</taxon>
        <taxon>Caulobacterales</taxon>
        <taxon>Caulobacteraceae</taxon>
        <taxon>Phenylobacterium</taxon>
    </lineage>
</organism>
<evidence type="ECO:0000313" key="3">
    <source>
        <dbReference type="Proteomes" id="UP000249842"/>
    </source>
</evidence>
<evidence type="ECO:0000313" key="2">
    <source>
        <dbReference type="EMBL" id="RAK58793.1"/>
    </source>
</evidence>
<dbReference type="InterPro" id="IPR012668">
    <property type="entry name" value="CHP02466"/>
</dbReference>
<dbReference type="Proteomes" id="UP000249842">
    <property type="component" value="Unassembled WGS sequence"/>
</dbReference>
<dbReference type="GO" id="GO:0042802">
    <property type="term" value="F:identical protein binding"/>
    <property type="evidence" value="ECO:0007669"/>
    <property type="project" value="InterPro"/>
</dbReference>
<dbReference type="Gene3D" id="1.25.40.10">
    <property type="entry name" value="Tetratricopeptide repeat domain"/>
    <property type="match status" value="2"/>
</dbReference>